<evidence type="ECO:0000256" key="4">
    <source>
        <dbReference type="SAM" id="Phobius"/>
    </source>
</evidence>
<dbReference type="InterPro" id="IPR052528">
    <property type="entry name" value="Sugar_transport-like"/>
</dbReference>
<dbReference type="PANTHER" id="PTHR23526">
    <property type="entry name" value="INTEGRAL MEMBRANE TRANSPORT PROTEIN-RELATED"/>
    <property type="match status" value="1"/>
</dbReference>
<feature type="transmembrane region" description="Helical" evidence="4">
    <location>
        <begin position="53"/>
        <end position="75"/>
    </location>
</feature>
<keyword evidence="7" id="KW-1185">Reference proteome</keyword>
<dbReference type="eggNOG" id="COG2814">
    <property type="taxonomic scope" value="Bacteria"/>
</dbReference>
<dbReference type="InParanoid" id="D1C8F5"/>
<feature type="transmembrane region" description="Helical" evidence="4">
    <location>
        <begin position="12"/>
        <end position="33"/>
    </location>
</feature>
<dbReference type="SUPFAM" id="SSF103473">
    <property type="entry name" value="MFS general substrate transporter"/>
    <property type="match status" value="1"/>
</dbReference>
<dbReference type="Proteomes" id="UP000002027">
    <property type="component" value="Chromosome 2"/>
</dbReference>
<dbReference type="RefSeq" id="WP_012873136.1">
    <property type="nucleotide sequence ID" value="NC_013524.1"/>
</dbReference>
<dbReference type="InterPro" id="IPR020846">
    <property type="entry name" value="MFS_dom"/>
</dbReference>
<evidence type="ECO:0000313" key="7">
    <source>
        <dbReference type="Proteomes" id="UP000002027"/>
    </source>
</evidence>
<accession>D1C8F5</accession>
<evidence type="ECO:0000256" key="2">
    <source>
        <dbReference type="ARBA" id="ARBA00022989"/>
    </source>
</evidence>
<keyword evidence="3 4" id="KW-0472">Membrane</keyword>
<evidence type="ECO:0000256" key="1">
    <source>
        <dbReference type="ARBA" id="ARBA00022692"/>
    </source>
</evidence>
<reference evidence="6 7" key="2">
    <citation type="journal article" date="2010" name="Stand. Genomic Sci.">
        <title>Complete genome sequence of Desulfohalobium retbaense type strain (HR(100)).</title>
        <authorList>
            <person name="Spring S."/>
            <person name="Nolan M."/>
            <person name="Lapidus A."/>
            <person name="Glavina Del Rio T."/>
            <person name="Copeland A."/>
            <person name="Tice H."/>
            <person name="Cheng J.F."/>
            <person name="Lucas S."/>
            <person name="Land M."/>
            <person name="Chen F."/>
            <person name="Bruce D."/>
            <person name="Goodwin L."/>
            <person name="Pitluck S."/>
            <person name="Ivanova N."/>
            <person name="Mavromatis K."/>
            <person name="Mikhailova N."/>
            <person name="Pati A."/>
            <person name="Chen A."/>
            <person name="Palaniappan K."/>
            <person name="Hauser L."/>
            <person name="Chang Y.J."/>
            <person name="Jeffries C.D."/>
            <person name="Munk C."/>
            <person name="Kiss H."/>
            <person name="Chain P."/>
            <person name="Han C."/>
            <person name="Brettin T."/>
            <person name="Detter J.C."/>
            <person name="Schuler E."/>
            <person name="Goker M."/>
            <person name="Rohde M."/>
            <person name="Bristow J."/>
            <person name="Eisen J.A."/>
            <person name="Markowitz V."/>
            <person name="Hugenholtz P."/>
            <person name="Kyrpides N.C."/>
            <person name="Klenk H.P."/>
        </authorList>
    </citation>
    <scope>NUCLEOTIDE SEQUENCE [LARGE SCALE GENOMIC DNA]</scope>
    <source>
        <strain evidence="7">ATCC 49802 / DSM 20745 / S 6022</strain>
    </source>
</reference>
<feature type="transmembrane region" description="Helical" evidence="4">
    <location>
        <begin position="339"/>
        <end position="361"/>
    </location>
</feature>
<reference evidence="7" key="1">
    <citation type="submission" date="2009-11" db="EMBL/GenBank/DDBJ databases">
        <title>The complete chromosome 2 of Sphaerobacter thermophilus DSM 20745.</title>
        <authorList>
            <person name="Lucas S."/>
            <person name="Copeland A."/>
            <person name="Lapidus A."/>
            <person name="Glavina del Rio T."/>
            <person name="Dalin E."/>
            <person name="Tice H."/>
            <person name="Bruce D."/>
            <person name="Goodwin L."/>
            <person name="Pitluck S."/>
            <person name="Kyrpides N."/>
            <person name="Mavromatis K."/>
            <person name="Ivanova N."/>
            <person name="Mikhailova N."/>
            <person name="LaButti K.M."/>
            <person name="Clum A."/>
            <person name="Sun H.I."/>
            <person name="Brettin T."/>
            <person name="Detter J.C."/>
            <person name="Han C."/>
            <person name="Larimer F."/>
            <person name="Land M."/>
            <person name="Hauser L."/>
            <person name="Markowitz V."/>
            <person name="Cheng J.F."/>
            <person name="Hugenholtz P."/>
            <person name="Woyke T."/>
            <person name="Wu D."/>
            <person name="Steenblock K."/>
            <person name="Schneider S."/>
            <person name="Pukall R."/>
            <person name="Goeker M."/>
            <person name="Klenk H.P."/>
            <person name="Eisen J.A."/>
        </authorList>
    </citation>
    <scope>NUCLEOTIDE SEQUENCE [LARGE SCALE GENOMIC DNA]</scope>
    <source>
        <strain evidence="7">ATCC 49802 / DSM 20745 / S 6022</strain>
    </source>
</reference>
<feature type="transmembrane region" description="Helical" evidence="4">
    <location>
        <begin position="246"/>
        <end position="269"/>
    </location>
</feature>
<keyword evidence="2 4" id="KW-1133">Transmembrane helix</keyword>
<gene>
    <name evidence="6" type="ordered locus">Sthe_2684</name>
</gene>
<dbReference type="GO" id="GO:0022857">
    <property type="term" value="F:transmembrane transporter activity"/>
    <property type="evidence" value="ECO:0007669"/>
    <property type="project" value="InterPro"/>
</dbReference>
<proteinExistence type="predicted"/>
<dbReference type="PROSITE" id="PS50850">
    <property type="entry name" value="MFS"/>
    <property type="match status" value="1"/>
</dbReference>
<feature type="transmembrane region" description="Helical" evidence="4">
    <location>
        <begin position="146"/>
        <end position="167"/>
    </location>
</feature>
<dbReference type="OrthoDB" id="9774288at2"/>
<feature type="transmembrane region" description="Helical" evidence="4">
    <location>
        <begin position="304"/>
        <end position="327"/>
    </location>
</feature>
<protein>
    <submittedName>
        <fullName evidence="6">Major facilitator superfamily MFS_1</fullName>
    </submittedName>
</protein>
<dbReference type="Pfam" id="PF07690">
    <property type="entry name" value="MFS_1"/>
    <property type="match status" value="1"/>
</dbReference>
<feature type="transmembrane region" description="Helical" evidence="4">
    <location>
        <begin position="367"/>
        <end position="385"/>
    </location>
</feature>
<dbReference type="EMBL" id="CP001824">
    <property type="protein sequence ID" value="ACZ40098.1"/>
    <property type="molecule type" value="Genomic_DNA"/>
</dbReference>
<keyword evidence="1 4" id="KW-0812">Transmembrane</keyword>
<feature type="domain" description="Major facilitator superfamily (MFS) profile" evidence="5">
    <location>
        <begin position="214"/>
        <end position="414"/>
    </location>
</feature>
<dbReference type="PANTHER" id="PTHR23526:SF4">
    <property type="entry name" value="INTEGRAL MEMBRANE TRANSPORT PROTEIN"/>
    <property type="match status" value="1"/>
</dbReference>
<feature type="transmembrane region" description="Helical" evidence="4">
    <location>
        <begin position="82"/>
        <end position="104"/>
    </location>
</feature>
<feature type="transmembrane region" description="Helical" evidence="4">
    <location>
        <begin position="173"/>
        <end position="194"/>
    </location>
</feature>
<dbReference type="InterPro" id="IPR036259">
    <property type="entry name" value="MFS_trans_sf"/>
</dbReference>
<dbReference type="InterPro" id="IPR011701">
    <property type="entry name" value="MFS"/>
</dbReference>
<sequence>MLHRWVETASPAARRGFVLLAIMSAAFGMSMAMQQNVVTNYFEDVLGLAGPQFGYITAIREIPGFLLLFLTALFYRMSIPRLTAWALVLLAIGYGLFGVSNSFWTVTPWVIISSMGYHTVLQTQHALGMSLTTADRAGVVLGRMSAIYSGGSLAAMLLVFVTFRQGWISFNGAFVLAGLLALIGAIAAFGIPNLRDGHEVPHRPRREPIVIRRAYRYYYYLSLLDGARQQIFFSFGLWVLVNHFRLSVPGVSALLVVVSLASMVAGPWIGRMIDVRGEREVLGAINVAYIAALLGYALIDNLYIAAACYLIYSLIFPLSSVGAATYLRKIAPVADVAPSLATGLTLQHAAAVIVPITAGFILNFTGYQIPFLIACVFASITILVTRRLDPVAQRSPAKLAEEEASLVPATAEAR</sequence>
<organism evidence="6 7">
    <name type="scientific">Sphaerobacter thermophilus (strain ATCC 49802 / DSM 20745 / KCCM 41009 / NCIMB 13125 / S 6022)</name>
    <dbReference type="NCBI Taxonomy" id="479434"/>
    <lineage>
        <taxon>Bacteria</taxon>
        <taxon>Pseudomonadati</taxon>
        <taxon>Thermomicrobiota</taxon>
        <taxon>Thermomicrobia</taxon>
        <taxon>Sphaerobacterales</taxon>
        <taxon>Sphaerobacterineae</taxon>
        <taxon>Sphaerobacteraceae</taxon>
        <taxon>Sphaerobacter</taxon>
    </lineage>
</organism>
<feature type="transmembrane region" description="Helical" evidence="4">
    <location>
        <begin position="281"/>
        <end position="298"/>
    </location>
</feature>
<evidence type="ECO:0000256" key="3">
    <source>
        <dbReference type="ARBA" id="ARBA00023136"/>
    </source>
</evidence>
<name>D1C8F5_SPHTD</name>
<dbReference type="AlphaFoldDB" id="D1C8F5"/>
<evidence type="ECO:0000313" key="6">
    <source>
        <dbReference type="EMBL" id="ACZ40098.1"/>
    </source>
</evidence>
<dbReference type="HOGENOM" id="CLU_057648_0_0_0"/>
<dbReference type="Gene3D" id="1.20.1250.20">
    <property type="entry name" value="MFS general substrate transporter like domains"/>
    <property type="match status" value="2"/>
</dbReference>
<evidence type="ECO:0000259" key="5">
    <source>
        <dbReference type="PROSITE" id="PS50850"/>
    </source>
</evidence>
<dbReference type="KEGG" id="sti:Sthe_2684"/>